<dbReference type="Pfam" id="PF00528">
    <property type="entry name" value="BPD_transp_1"/>
    <property type="match status" value="1"/>
</dbReference>
<feature type="transmembrane region" description="Helical" evidence="7">
    <location>
        <begin position="191"/>
        <end position="219"/>
    </location>
</feature>
<dbReference type="InterPro" id="IPR035906">
    <property type="entry name" value="MetI-like_sf"/>
</dbReference>
<dbReference type="GO" id="GO:0055085">
    <property type="term" value="P:transmembrane transport"/>
    <property type="evidence" value="ECO:0007669"/>
    <property type="project" value="InterPro"/>
</dbReference>
<evidence type="ECO:0000313" key="10">
    <source>
        <dbReference type="Proteomes" id="UP000095362"/>
    </source>
</evidence>
<name>A0A174CN17_9FIRM</name>
<dbReference type="EMBL" id="CYZK01000007">
    <property type="protein sequence ID" value="CUO13549.1"/>
    <property type="molecule type" value="Genomic_DNA"/>
</dbReference>
<keyword evidence="5 7" id="KW-1133">Transmembrane helix</keyword>
<evidence type="ECO:0000256" key="6">
    <source>
        <dbReference type="ARBA" id="ARBA00023136"/>
    </source>
</evidence>
<evidence type="ECO:0000259" key="8">
    <source>
        <dbReference type="PROSITE" id="PS50928"/>
    </source>
</evidence>
<comment type="similarity">
    <text evidence="7">Belongs to the binding-protein-dependent transport system permease family.</text>
</comment>
<dbReference type="RefSeq" id="WP_055261135.1">
    <property type="nucleotide sequence ID" value="NZ_CYZK01000007.1"/>
</dbReference>
<evidence type="ECO:0000256" key="4">
    <source>
        <dbReference type="ARBA" id="ARBA00022692"/>
    </source>
</evidence>
<keyword evidence="6 7" id="KW-0472">Membrane</keyword>
<keyword evidence="4 7" id="KW-0812">Transmembrane</keyword>
<dbReference type="InterPro" id="IPR000515">
    <property type="entry name" value="MetI-like"/>
</dbReference>
<feature type="transmembrane region" description="Helical" evidence="7">
    <location>
        <begin position="144"/>
        <end position="171"/>
    </location>
</feature>
<organism evidence="9 10">
    <name type="scientific">Coprococcus comes</name>
    <dbReference type="NCBI Taxonomy" id="410072"/>
    <lineage>
        <taxon>Bacteria</taxon>
        <taxon>Bacillati</taxon>
        <taxon>Bacillota</taxon>
        <taxon>Clostridia</taxon>
        <taxon>Lachnospirales</taxon>
        <taxon>Lachnospiraceae</taxon>
        <taxon>Coprococcus</taxon>
    </lineage>
</organism>
<gene>
    <name evidence="9" type="primary">cmpB</name>
    <name evidence="9" type="ORF">ERS852481_01452</name>
</gene>
<dbReference type="Gene3D" id="1.10.3720.10">
    <property type="entry name" value="MetI-like"/>
    <property type="match status" value="1"/>
</dbReference>
<feature type="transmembrane region" description="Helical" evidence="7">
    <location>
        <begin position="26"/>
        <end position="48"/>
    </location>
</feature>
<keyword evidence="2 7" id="KW-0813">Transport</keyword>
<evidence type="ECO:0000256" key="3">
    <source>
        <dbReference type="ARBA" id="ARBA00022475"/>
    </source>
</evidence>
<evidence type="ECO:0000256" key="5">
    <source>
        <dbReference type="ARBA" id="ARBA00022989"/>
    </source>
</evidence>
<reference evidence="9 10" key="1">
    <citation type="submission" date="2015-09" db="EMBL/GenBank/DDBJ databases">
        <authorList>
            <consortium name="Pathogen Informatics"/>
        </authorList>
    </citation>
    <scope>NUCLEOTIDE SEQUENCE [LARGE SCALE GENOMIC DNA]</scope>
    <source>
        <strain evidence="9 10">2789STDY5834866</strain>
    </source>
</reference>
<dbReference type="GO" id="GO:0005886">
    <property type="term" value="C:plasma membrane"/>
    <property type="evidence" value="ECO:0007669"/>
    <property type="project" value="UniProtKB-SubCell"/>
</dbReference>
<sequence>MESKRQLTREELLEMESAPKTKMQHMLDVVICFCPYFAAIIMFLVYYLMPDAVQNFNPHVFTIVVCFFLALYLIMVVRGLLNKSYFAKVRHKAPLYSVIILVIMLYDFLTVKTGILKQPFFPCVNTILCAIIDDRALLLKSTLYSLRLLFTGYFIGAIFGLITGVACGYSKRINYWVSPIIKMLGPIPSTTWIPIIMVLVSSLFKGSVFIIALGVWFALTIASSTGIQNVDKAYLEAARTLGAKGHQLVFRVAIPHAMPNILQGMTQGMSSACTALLVAEMMGAEAGLGWYIQWQKSWAIYSKMYAAIVLICLIFTAVTFILNVIKRIVLRWQEGVVK</sequence>
<dbReference type="PANTHER" id="PTHR30151">
    <property type="entry name" value="ALKANE SULFONATE ABC TRANSPORTER-RELATED, MEMBRANE SUBUNIT"/>
    <property type="match status" value="1"/>
</dbReference>
<dbReference type="PROSITE" id="PS50928">
    <property type="entry name" value="ABC_TM1"/>
    <property type="match status" value="1"/>
</dbReference>
<evidence type="ECO:0000256" key="7">
    <source>
        <dbReference type="RuleBase" id="RU363032"/>
    </source>
</evidence>
<feature type="transmembrane region" description="Helical" evidence="7">
    <location>
        <begin position="93"/>
        <end position="109"/>
    </location>
</feature>
<keyword evidence="3" id="KW-1003">Cell membrane</keyword>
<feature type="domain" description="ABC transmembrane type-1" evidence="8">
    <location>
        <begin position="142"/>
        <end position="326"/>
    </location>
</feature>
<dbReference type="SUPFAM" id="SSF161098">
    <property type="entry name" value="MetI-like"/>
    <property type="match status" value="1"/>
</dbReference>
<evidence type="ECO:0000256" key="2">
    <source>
        <dbReference type="ARBA" id="ARBA00022448"/>
    </source>
</evidence>
<dbReference type="Proteomes" id="UP000095362">
    <property type="component" value="Unassembled WGS sequence"/>
</dbReference>
<dbReference type="CDD" id="cd06261">
    <property type="entry name" value="TM_PBP2"/>
    <property type="match status" value="1"/>
</dbReference>
<feature type="transmembrane region" description="Helical" evidence="7">
    <location>
        <begin position="272"/>
        <end position="292"/>
    </location>
</feature>
<evidence type="ECO:0000313" key="9">
    <source>
        <dbReference type="EMBL" id="CUO13549.1"/>
    </source>
</evidence>
<comment type="subcellular location">
    <subcellularLocation>
        <location evidence="1 7">Cell membrane</location>
        <topology evidence="1 7">Multi-pass membrane protein</topology>
    </subcellularLocation>
</comment>
<feature type="transmembrane region" description="Helical" evidence="7">
    <location>
        <begin position="60"/>
        <end position="81"/>
    </location>
</feature>
<dbReference type="PANTHER" id="PTHR30151:SF0">
    <property type="entry name" value="ABC TRANSPORTER PERMEASE PROTEIN MJ0413-RELATED"/>
    <property type="match status" value="1"/>
</dbReference>
<evidence type="ECO:0000256" key="1">
    <source>
        <dbReference type="ARBA" id="ARBA00004651"/>
    </source>
</evidence>
<feature type="transmembrane region" description="Helical" evidence="7">
    <location>
        <begin position="304"/>
        <end position="325"/>
    </location>
</feature>
<accession>A0A174CN17</accession>
<dbReference type="AlphaFoldDB" id="A0A174CN17"/>
<proteinExistence type="inferred from homology"/>
<protein>
    <submittedName>
        <fullName evidence="9">Bicarbonate transport system permease protein CmpB</fullName>
    </submittedName>
</protein>